<evidence type="ECO:0000256" key="6">
    <source>
        <dbReference type="ARBA" id="ARBA00022792"/>
    </source>
</evidence>
<keyword evidence="4" id="KW-0645">Protease</keyword>
<feature type="domain" description="Peptidase S26" evidence="13">
    <location>
        <begin position="144"/>
        <end position="184"/>
    </location>
</feature>
<evidence type="ECO:0000256" key="3">
    <source>
        <dbReference type="ARBA" id="ARBA00013650"/>
    </source>
</evidence>
<evidence type="ECO:0000256" key="2">
    <source>
        <dbReference type="ARBA" id="ARBA00007066"/>
    </source>
</evidence>
<dbReference type="CDD" id="cd06530">
    <property type="entry name" value="S26_SPase_I"/>
    <property type="match status" value="1"/>
</dbReference>
<accession>A0A8J5M3I4</accession>
<reference evidence="14 15" key="1">
    <citation type="submission" date="2020-08" db="EMBL/GenBank/DDBJ databases">
        <title>Plant Genome Project.</title>
        <authorList>
            <person name="Zhang R.-G."/>
        </authorList>
    </citation>
    <scope>NUCLEOTIDE SEQUENCE [LARGE SCALE GENOMIC DNA]</scope>
    <source>
        <tissue evidence="14">Rhizome</tissue>
    </source>
</reference>
<keyword evidence="5 12" id="KW-0812">Transmembrane</keyword>
<dbReference type="Pfam" id="PF10502">
    <property type="entry name" value="Peptidase_S26"/>
    <property type="match status" value="2"/>
</dbReference>
<feature type="active site" evidence="11">
    <location>
        <position position="125"/>
    </location>
</feature>
<evidence type="ECO:0000256" key="4">
    <source>
        <dbReference type="ARBA" id="ARBA00022670"/>
    </source>
</evidence>
<keyword evidence="10 12" id="KW-0472">Membrane</keyword>
<dbReference type="FunFam" id="2.10.109.10:FF:000005">
    <property type="entry name" value="Mitochondrial inner membrane protease subunit"/>
    <property type="match status" value="1"/>
</dbReference>
<comment type="similarity">
    <text evidence="2">Belongs to the peptidase S26 family. IMP2 subfamily.</text>
</comment>
<keyword evidence="15" id="KW-1185">Reference proteome</keyword>
<dbReference type="PROSITE" id="PS00501">
    <property type="entry name" value="SPASE_I_1"/>
    <property type="match status" value="1"/>
</dbReference>
<evidence type="ECO:0000256" key="8">
    <source>
        <dbReference type="ARBA" id="ARBA00022989"/>
    </source>
</evidence>
<feature type="domain" description="Peptidase S26" evidence="13">
    <location>
        <begin position="51"/>
        <end position="139"/>
    </location>
</feature>
<comment type="subcellular location">
    <subcellularLocation>
        <location evidence="1">Mitochondrion inner membrane</location>
        <topology evidence="1">Single-pass membrane protein</topology>
    </subcellularLocation>
</comment>
<dbReference type="EMBL" id="JACMSC010000002">
    <property type="protein sequence ID" value="KAG6533396.1"/>
    <property type="molecule type" value="Genomic_DNA"/>
</dbReference>
<keyword evidence="6" id="KW-0999">Mitochondrion inner membrane</keyword>
<dbReference type="GO" id="GO:0006627">
    <property type="term" value="P:protein processing involved in protein targeting to mitochondrion"/>
    <property type="evidence" value="ECO:0007669"/>
    <property type="project" value="InterPro"/>
</dbReference>
<dbReference type="PANTHER" id="PTHR46041">
    <property type="entry name" value="MITOCHONDRIAL INNER MEMBRANE PROTEASE SUBUNIT 2"/>
    <property type="match status" value="1"/>
</dbReference>
<organism evidence="14 15">
    <name type="scientific">Zingiber officinale</name>
    <name type="common">Ginger</name>
    <name type="synonym">Amomum zingiber</name>
    <dbReference type="NCBI Taxonomy" id="94328"/>
    <lineage>
        <taxon>Eukaryota</taxon>
        <taxon>Viridiplantae</taxon>
        <taxon>Streptophyta</taxon>
        <taxon>Embryophyta</taxon>
        <taxon>Tracheophyta</taxon>
        <taxon>Spermatophyta</taxon>
        <taxon>Magnoliopsida</taxon>
        <taxon>Liliopsida</taxon>
        <taxon>Zingiberales</taxon>
        <taxon>Zingiberaceae</taxon>
        <taxon>Zingiber</taxon>
    </lineage>
</organism>
<evidence type="ECO:0000259" key="13">
    <source>
        <dbReference type="Pfam" id="PF10502"/>
    </source>
</evidence>
<keyword evidence="9" id="KW-0496">Mitochondrion</keyword>
<evidence type="ECO:0000256" key="9">
    <source>
        <dbReference type="ARBA" id="ARBA00023128"/>
    </source>
</evidence>
<evidence type="ECO:0000256" key="10">
    <source>
        <dbReference type="ARBA" id="ARBA00023136"/>
    </source>
</evidence>
<feature type="transmembrane region" description="Helical" evidence="12">
    <location>
        <begin position="12"/>
        <end position="31"/>
    </location>
</feature>
<dbReference type="NCBIfam" id="TIGR02227">
    <property type="entry name" value="sigpep_I_bact"/>
    <property type="match status" value="1"/>
</dbReference>
<dbReference type="Gene3D" id="2.10.109.10">
    <property type="entry name" value="Umud Fragment, subunit A"/>
    <property type="match status" value="1"/>
</dbReference>
<evidence type="ECO:0000313" key="14">
    <source>
        <dbReference type="EMBL" id="KAG6533396.1"/>
    </source>
</evidence>
<feature type="active site" evidence="11">
    <location>
        <position position="74"/>
    </location>
</feature>
<dbReference type="GO" id="GO:0042720">
    <property type="term" value="C:mitochondrial inner membrane peptidase complex"/>
    <property type="evidence" value="ECO:0007669"/>
    <property type="project" value="InterPro"/>
</dbReference>
<dbReference type="PANTHER" id="PTHR46041:SF2">
    <property type="entry name" value="MITOCHONDRIAL INNER MEMBRANE PROTEASE SUBUNIT 2"/>
    <property type="match status" value="1"/>
</dbReference>
<dbReference type="InterPro" id="IPR036286">
    <property type="entry name" value="LexA/Signal_pep-like_sf"/>
</dbReference>
<gene>
    <name evidence="14" type="ORF">ZIOFF_007263</name>
</gene>
<evidence type="ECO:0000256" key="12">
    <source>
        <dbReference type="SAM" id="Phobius"/>
    </source>
</evidence>
<protein>
    <recommendedName>
        <fullName evidence="3">Mitochondrial inner membrane protease subunit 2</fullName>
    </recommendedName>
</protein>
<dbReference type="SUPFAM" id="SSF51306">
    <property type="entry name" value="LexA/Signal peptidase"/>
    <property type="match status" value="1"/>
</dbReference>
<evidence type="ECO:0000256" key="11">
    <source>
        <dbReference type="PIRSR" id="PIRSR600223-1"/>
    </source>
</evidence>
<dbReference type="Proteomes" id="UP000734854">
    <property type="component" value="Unassembled WGS sequence"/>
</dbReference>
<keyword evidence="8 12" id="KW-1133">Transmembrane helix</keyword>
<keyword evidence="7" id="KW-0378">Hydrolase</keyword>
<dbReference type="PRINTS" id="PR00727">
    <property type="entry name" value="LEADERPTASE"/>
</dbReference>
<dbReference type="InterPro" id="IPR000223">
    <property type="entry name" value="Pept_S26A_signal_pept_1"/>
</dbReference>
<dbReference type="InterPro" id="IPR037730">
    <property type="entry name" value="IMP2"/>
</dbReference>
<evidence type="ECO:0000256" key="5">
    <source>
        <dbReference type="ARBA" id="ARBA00022692"/>
    </source>
</evidence>
<evidence type="ECO:0000256" key="7">
    <source>
        <dbReference type="ARBA" id="ARBA00022801"/>
    </source>
</evidence>
<comment type="caution">
    <text evidence="14">The sequence shown here is derived from an EMBL/GenBank/DDBJ whole genome shotgun (WGS) entry which is preliminary data.</text>
</comment>
<name>A0A8J5M3I4_ZINOF</name>
<dbReference type="GO" id="GO:0006465">
    <property type="term" value="P:signal peptide processing"/>
    <property type="evidence" value="ECO:0007669"/>
    <property type="project" value="InterPro"/>
</dbReference>
<dbReference type="GO" id="GO:0004252">
    <property type="term" value="F:serine-type endopeptidase activity"/>
    <property type="evidence" value="ECO:0007669"/>
    <property type="project" value="InterPro"/>
</dbReference>
<sequence length="204" mass="23370">MSSSISDILSCCFGSFYFVCLVFFLMAWFFFCRNLDMEAANFLWFSLKKSITGIMFGLTISDKFFTVYSVTGSSMHPTFTTSNGSFPAFLKGDIVLVERFWDDKLSHGDVITFKSPTDHKKEFVKRLIALPGDWMQCPNSHDIVKIPEGHCWVEGDNRSSSLDSRHFGPIPLGLVRGRVTHIIWPLKRISKVERKAVMNRVYRT</sequence>
<evidence type="ECO:0000256" key="1">
    <source>
        <dbReference type="ARBA" id="ARBA00004434"/>
    </source>
</evidence>
<evidence type="ECO:0000313" key="15">
    <source>
        <dbReference type="Proteomes" id="UP000734854"/>
    </source>
</evidence>
<dbReference type="InterPro" id="IPR019533">
    <property type="entry name" value="Peptidase_S26"/>
</dbReference>
<dbReference type="AlphaFoldDB" id="A0A8J5M3I4"/>
<dbReference type="InterPro" id="IPR019756">
    <property type="entry name" value="Pept_S26A_signal_pept_1_Ser-AS"/>
</dbReference>
<proteinExistence type="inferred from homology"/>